<feature type="compositionally biased region" description="Basic and acidic residues" evidence="1">
    <location>
        <begin position="98"/>
        <end position="114"/>
    </location>
</feature>
<protein>
    <recommendedName>
        <fullName evidence="5">Extracellular membrane protein CFEM domain-containing protein</fullName>
    </recommendedName>
</protein>
<comment type="caution">
    <text evidence="3">The sequence shown here is derived from an EMBL/GenBank/DDBJ whole genome shotgun (WGS) entry which is preliminary data.</text>
</comment>
<evidence type="ECO:0000313" key="4">
    <source>
        <dbReference type="Proteomes" id="UP000188320"/>
    </source>
</evidence>
<feature type="signal peptide" evidence="2">
    <location>
        <begin position="1"/>
        <end position="20"/>
    </location>
</feature>
<accession>A0A1R1PNJ4</accession>
<keyword evidence="4" id="KW-1185">Reference proteome</keyword>
<dbReference type="AlphaFoldDB" id="A0A1R1PNJ4"/>
<proteinExistence type="predicted"/>
<reference evidence="4" key="1">
    <citation type="submission" date="2017-01" db="EMBL/GenBank/DDBJ databases">
        <authorList>
            <person name="Wang Y."/>
            <person name="White M."/>
            <person name="Kvist S."/>
            <person name="Moncalvo J.-M."/>
        </authorList>
    </citation>
    <scope>NUCLEOTIDE SEQUENCE [LARGE SCALE GENOMIC DNA]</scope>
    <source>
        <strain evidence="4">COL-18-3</strain>
    </source>
</reference>
<dbReference type="EMBL" id="LSSK01000654">
    <property type="protein sequence ID" value="OMH82483.1"/>
    <property type="molecule type" value="Genomic_DNA"/>
</dbReference>
<keyword evidence="2" id="KW-0732">Signal</keyword>
<feature type="region of interest" description="Disordered" evidence="1">
    <location>
        <begin position="72"/>
        <end position="172"/>
    </location>
</feature>
<feature type="chain" id="PRO_5013317443" description="Extracellular membrane protein CFEM domain-containing protein" evidence="2">
    <location>
        <begin position="21"/>
        <end position="190"/>
    </location>
</feature>
<dbReference type="Proteomes" id="UP000188320">
    <property type="component" value="Unassembled WGS sequence"/>
</dbReference>
<feature type="compositionally biased region" description="Low complexity" evidence="1">
    <location>
        <begin position="159"/>
        <end position="172"/>
    </location>
</feature>
<evidence type="ECO:0000313" key="3">
    <source>
        <dbReference type="EMBL" id="OMH82483.1"/>
    </source>
</evidence>
<evidence type="ECO:0000256" key="2">
    <source>
        <dbReference type="SAM" id="SignalP"/>
    </source>
</evidence>
<organism evidence="3 4">
    <name type="scientific">Zancudomyces culisetae</name>
    <name type="common">Gut fungus</name>
    <name type="synonym">Smittium culisetae</name>
    <dbReference type="NCBI Taxonomy" id="1213189"/>
    <lineage>
        <taxon>Eukaryota</taxon>
        <taxon>Fungi</taxon>
        <taxon>Fungi incertae sedis</taxon>
        <taxon>Zoopagomycota</taxon>
        <taxon>Kickxellomycotina</taxon>
        <taxon>Harpellomycetes</taxon>
        <taxon>Harpellales</taxon>
        <taxon>Legeriomycetaceae</taxon>
        <taxon>Zancudomyces</taxon>
    </lineage>
</organism>
<dbReference type="OrthoDB" id="2507140at2759"/>
<feature type="compositionally biased region" description="Basic and acidic residues" evidence="1">
    <location>
        <begin position="123"/>
        <end position="136"/>
    </location>
</feature>
<evidence type="ECO:0000256" key="1">
    <source>
        <dbReference type="SAM" id="MobiDB-lite"/>
    </source>
</evidence>
<evidence type="ECO:0008006" key="5">
    <source>
        <dbReference type="Google" id="ProtNLM"/>
    </source>
</evidence>
<sequence length="190" mass="20624">MAKLASIILLLVGLVFTVKAAGLCAAEDNFRACTDYVKRNMGTNCKSSEDYECLCAWHRQMVTCYTLCSDDPSKREQANNARNTREEMCGLMGLSPEEVQKKKKEYESKNKSMDMPESPKNGTESDKNSKEYEKNKSGNARAKSASVSGAGSDGKGEKSANSSGGNSNQQSAGFVKIAMFVGSVALYAYM</sequence>
<gene>
    <name evidence="3" type="ORF">AX774_g4035</name>
</gene>
<feature type="compositionally biased region" description="Basic and acidic residues" evidence="1">
    <location>
        <begin position="72"/>
        <end position="88"/>
    </location>
</feature>
<name>A0A1R1PNJ4_ZANCU</name>